<sequence>MNPISAYVGLFSPPGTDFRDGHHPQQQIVLVFGFFGLVVATYSFIKWQGHGLAPLVVSSAALFLLTFSASLALRLRAPVWLAVNLTLAGFALHALNMVYQTGGLESPHLLWVIALLVGAYFMADARSALGWALVFVAMLGLFIHWDTRGVQLPSPELSAEAWRVETWSGFLLPMILVWVVQLFSQRIREQSFQTTQTALQEAERSAAAVEAKAGHLRAVLAQTEEGATGLAEGSRQLMTLQEQVQAHSEQIQNQAGHLQTAAQDFDQRLGQVVAALSEGNQTLRELDSESDRAAGAGSDSAEAMVAVVNGMDKIKTSNDRIEEATRMINDLAAQTNLLALNAAIESARAGEAGRGFAVVADEVRTLSQRSDSAANEIRTLVTRSTEDIEEGIQVVGRARDTLDHVVTSVNGISSRLNEVTRRINEQNEAVSAVAGESQTLLDISRAQSEAADFLIDSQAALRQQAEELSQLSTGLREAMAT</sequence>
<name>A0A4Z0W1A4_9GAMM</name>
<dbReference type="Pfam" id="PF00015">
    <property type="entry name" value="MCPsignal"/>
    <property type="match status" value="1"/>
</dbReference>
<evidence type="ECO:0000256" key="2">
    <source>
        <dbReference type="ARBA" id="ARBA00029447"/>
    </source>
</evidence>
<proteinExistence type="inferred from homology"/>
<dbReference type="PANTHER" id="PTHR43531">
    <property type="entry name" value="PROTEIN ICFG"/>
    <property type="match status" value="1"/>
</dbReference>
<evidence type="ECO:0000313" key="7">
    <source>
        <dbReference type="EMBL" id="TGG89976.1"/>
    </source>
</evidence>
<keyword evidence="8" id="KW-1185">Reference proteome</keyword>
<keyword evidence="1" id="KW-0145">Chemotaxis</keyword>
<dbReference type="InterPro" id="IPR051310">
    <property type="entry name" value="MCP_chemotaxis"/>
</dbReference>
<evidence type="ECO:0000313" key="8">
    <source>
        <dbReference type="Proteomes" id="UP000297475"/>
    </source>
</evidence>
<dbReference type="SUPFAM" id="SSF58104">
    <property type="entry name" value="Methyl-accepting chemotaxis protein (MCP) signaling domain"/>
    <property type="match status" value="1"/>
</dbReference>
<feature type="transmembrane region" description="Helical" evidence="5">
    <location>
        <begin position="28"/>
        <end position="45"/>
    </location>
</feature>
<comment type="caution">
    <text evidence="7">The sequence shown here is derived from an EMBL/GenBank/DDBJ whole genome shotgun (WGS) entry which is preliminary data.</text>
</comment>
<keyword evidence="3" id="KW-0807">Transducer</keyword>
<dbReference type="GO" id="GO:0007165">
    <property type="term" value="P:signal transduction"/>
    <property type="evidence" value="ECO:0007669"/>
    <property type="project" value="UniProtKB-KW"/>
</dbReference>
<keyword evidence="4" id="KW-0175">Coiled coil</keyword>
<feature type="domain" description="Methyl-accepting transducer" evidence="6">
    <location>
        <begin position="233"/>
        <end position="465"/>
    </location>
</feature>
<dbReference type="Proteomes" id="UP000297475">
    <property type="component" value="Unassembled WGS sequence"/>
</dbReference>
<dbReference type="InterPro" id="IPR004089">
    <property type="entry name" value="MCPsignal_dom"/>
</dbReference>
<dbReference type="EMBL" id="SRMF01000018">
    <property type="protein sequence ID" value="TGG89976.1"/>
    <property type="molecule type" value="Genomic_DNA"/>
</dbReference>
<dbReference type="SMART" id="SM00283">
    <property type="entry name" value="MA"/>
    <property type="match status" value="1"/>
</dbReference>
<dbReference type="PROSITE" id="PS50111">
    <property type="entry name" value="CHEMOTAXIS_TRANSDUC_2"/>
    <property type="match status" value="1"/>
</dbReference>
<keyword evidence="5" id="KW-1133">Transmembrane helix</keyword>
<evidence type="ECO:0000259" key="6">
    <source>
        <dbReference type="PROSITE" id="PS50111"/>
    </source>
</evidence>
<keyword evidence="5" id="KW-0472">Membrane</keyword>
<feature type="transmembrane region" description="Helical" evidence="5">
    <location>
        <begin position="128"/>
        <end position="145"/>
    </location>
</feature>
<dbReference type="GO" id="GO:0006935">
    <property type="term" value="P:chemotaxis"/>
    <property type="evidence" value="ECO:0007669"/>
    <property type="project" value="UniProtKB-KW"/>
</dbReference>
<evidence type="ECO:0000256" key="1">
    <source>
        <dbReference type="ARBA" id="ARBA00022500"/>
    </source>
</evidence>
<feature type="transmembrane region" description="Helical" evidence="5">
    <location>
        <begin position="51"/>
        <end position="72"/>
    </location>
</feature>
<accession>A0A4Z0W1A4</accession>
<organism evidence="7 8">
    <name type="scientific">Natronospirillum operosum</name>
    <dbReference type="NCBI Taxonomy" id="2759953"/>
    <lineage>
        <taxon>Bacteria</taxon>
        <taxon>Pseudomonadati</taxon>
        <taxon>Pseudomonadota</taxon>
        <taxon>Gammaproteobacteria</taxon>
        <taxon>Oceanospirillales</taxon>
        <taxon>Natronospirillaceae</taxon>
        <taxon>Natronospirillum</taxon>
    </lineage>
</organism>
<dbReference type="OrthoDB" id="9795078at2"/>
<dbReference type="PANTHER" id="PTHR43531:SF11">
    <property type="entry name" value="METHYL-ACCEPTING CHEMOTAXIS PROTEIN 3"/>
    <property type="match status" value="1"/>
</dbReference>
<feature type="transmembrane region" description="Helical" evidence="5">
    <location>
        <begin position="106"/>
        <end position="123"/>
    </location>
</feature>
<dbReference type="Gene3D" id="1.10.287.950">
    <property type="entry name" value="Methyl-accepting chemotaxis protein"/>
    <property type="match status" value="1"/>
</dbReference>
<evidence type="ECO:0000256" key="3">
    <source>
        <dbReference type="PROSITE-ProRule" id="PRU00284"/>
    </source>
</evidence>
<feature type="transmembrane region" description="Helical" evidence="5">
    <location>
        <begin position="165"/>
        <end position="183"/>
    </location>
</feature>
<evidence type="ECO:0000256" key="4">
    <source>
        <dbReference type="SAM" id="Coils"/>
    </source>
</evidence>
<evidence type="ECO:0000256" key="5">
    <source>
        <dbReference type="SAM" id="Phobius"/>
    </source>
</evidence>
<dbReference type="RefSeq" id="WP_135485054.1">
    <property type="nucleotide sequence ID" value="NZ_SRMF01000018.1"/>
</dbReference>
<comment type="similarity">
    <text evidence="2">Belongs to the methyl-accepting chemotaxis (MCP) protein family.</text>
</comment>
<protein>
    <recommendedName>
        <fullName evidence="6">Methyl-accepting transducer domain-containing protein</fullName>
    </recommendedName>
</protein>
<gene>
    <name evidence="7" type="ORF">E4656_19760</name>
</gene>
<feature type="transmembrane region" description="Helical" evidence="5">
    <location>
        <begin position="79"/>
        <end position="100"/>
    </location>
</feature>
<dbReference type="AlphaFoldDB" id="A0A4Z0W1A4"/>
<dbReference type="GO" id="GO:0016020">
    <property type="term" value="C:membrane"/>
    <property type="evidence" value="ECO:0007669"/>
    <property type="project" value="InterPro"/>
</dbReference>
<reference evidence="7 8" key="1">
    <citation type="submission" date="2019-04" db="EMBL/GenBank/DDBJ databases">
        <title>Natronospirillum operosus gen. nov., sp. nov., a haloalkaliphilic satellite isolated from decaying biomass of laboratory culture of cyanobacterium Geitlerinema sp. and proposal of Natronospirillaceae fam. nov. and Saccharospirillaceae fam. nov.</title>
        <authorList>
            <person name="Kevbrin V."/>
            <person name="Boltyanskaya Y."/>
            <person name="Koziaeva V."/>
            <person name="Grouzdev D.S."/>
            <person name="Park M."/>
            <person name="Cho J."/>
        </authorList>
    </citation>
    <scope>NUCLEOTIDE SEQUENCE [LARGE SCALE GENOMIC DNA]</scope>
    <source>
        <strain evidence="7 8">G-116</strain>
    </source>
</reference>
<feature type="coiled-coil region" evidence="4">
    <location>
        <begin position="192"/>
        <end position="250"/>
    </location>
</feature>
<keyword evidence="5" id="KW-0812">Transmembrane</keyword>